<comment type="similarity">
    <text evidence="5 6">Belongs to the class I-like SAM-binding methyltransferase superfamily. C5-methyltransferase family.</text>
</comment>
<gene>
    <name evidence="8" type="ORF">ACFSR0_05535</name>
</gene>
<dbReference type="Gene3D" id="3.90.120.10">
    <property type="entry name" value="DNA Methylase, subunit A, domain 2"/>
    <property type="match status" value="1"/>
</dbReference>
<feature type="active site" evidence="5">
    <location>
        <position position="96"/>
    </location>
</feature>
<dbReference type="PANTHER" id="PTHR10629">
    <property type="entry name" value="CYTOSINE-SPECIFIC METHYLTRANSFERASE"/>
    <property type="match status" value="1"/>
</dbReference>
<keyword evidence="9" id="KW-1185">Reference proteome</keyword>
<evidence type="ECO:0000256" key="6">
    <source>
        <dbReference type="RuleBase" id="RU000416"/>
    </source>
</evidence>
<comment type="catalytic activity">
    <reaction evidence="7">
        <text>a 2'-deoxycytidine in DNA + S-adenosyl-L-methionine = a 5-methyl-2'-deoxycytidine in DNA + S-adenosyl-L-homocysteine + H(+)</text>
        <dbReference type="Rhea" id="RHEA:13681"/>
        <dbReference type="Rhea" id="RHEA-COMP:11369"/>
        <dbReference type="Rhea" id="RHEA-COMP:11370"/>
        <dbReference type="ChEBI" id="CHEBI:15378"/>
        <dbReference type="ChEBI" id="CHEBI:57856"/>
        <dbReference type="ChEBI" id="CHEBI:59789"/>
        <dbReference type="ChEBI" id="CHEBI:85452"/>
        <dbReference type="ChEBI" id="CHEBI:85454"/>
        <dbReference type="EC" id="2.1.1.37"/>
    </reaction>
</comment>
<dbReference type="SUPFAM" id="SSF53335">
    <property type="entry name" value="S-adenosyl-L-methionine-dependent methyltransferases"/>
    <property type="match status" value="1"/>
</dbReference>
<evidence type="ECO:0000313" key="8">
    <source>
        <dbReference type="EMBL" id="MFD2728888.1"/>
    </source>
</evidence>
<sequence>MPYAIDLFCGAGGFSEGILQAGFDIIFSSDKSPMVEETYTNRHKQLGFIEGFDTHFELADIKELTSEMIFDSINSLKYGNKFKKGNIDVIFGGPPCQGFSRLGKRNASDPRNMLFHEYLRIIRDLRPKYVVMENVTGLLDMYMLDFPSVLSDNLYDGQNLVKDILNLELKDLGYTVLDVQVLNAANFGVPQQRNRVVFLAYRNDVHPIQYPTATNEDVSIFDAFGDLYEKNPWKYSTNYSSISKNGRTKSIKKKIPLSRTQLTNMEVSKHDDTIVERFSLYKQGENRKKAVTRLRQTGINLKKECPYLFYDSLFQLNSNQNTKIVYQIIRDLNLNNIQVNDKWIYYTNRQLALLFQYQSENIENNFNQTLCSLAKRLSASIFTTKVFWNKISPKLNQTITEEEYCESLLKGKITDDMVEAIFTKKGIRTRLNSESISPTMVTLPDDFIHPFFDRILTVREMARLQSFDDSFEFLGKRTTGGNKRAQETPQFTQVGNAVPPLLAKAIADEVYKACSKTNKKLSNENI</sequence>
<organism evidence="8 9">
    <name type="scientific">Enterococcus camelliae</name>
    <dbReference type="NCBI Taxonomy" id="453959"/>
    <lineage>
        <taxon>Bacteria</taxon>
        <taxon>Bacillati</taxon>
        <taxon>Bacillota</taxon>
        <taxon>Bacilli</taxon>
        <taxon>Lactobacillales</taxon>
        <taxon>Enterococcaceae</taxon>
        <taxon>Enterococcus</taxon>
    </lineage>
</organism>
<dbReference type="InterPro" id="IPR001525">
    <property type="entry name" value="C5_MeTfrase"/>
</dbReference>
<dbReference type="InterPro" id="IPR018117">
    <property type="entry name" value="C5_DNA_meth_AS"/>
</dbReference>
<evidence type="ECO:0000256" key="1">
    <source>
        <dbReference type="ARBA" id="ARBA00022603"/>
    </source>
</evidence>
<evidence type="ECO:0000256" key="3">
    <source>
        <dbReference type="ARBA" id="ARBA00022691"/>
    </source>
</evidence>
<evidence type="ECO:0000256" key="7">
    <source>
        <dbReference type="RuleBase" id="RU000417"/>
    </source>
</evidence>
<dbReference type="InterPro" id="IPR031303">
    <property type="entry name" value="C5_meth_CS"/>
</dbReference>
<comment type="caution">
    <text evidence="8">The sequence shown here is derived from an EMBL/GenBank/DDBJ whole genome shotgun (WGS) entry which is preliminary data.</text>
</comment>
<dbReference type="EMBL" id="JBHUMO010000037">
    <property type="protein sequence ID" value="MFD2728888.1"/>
    <property type="molecule type" value="Genomic_DNA"/>
</dbReference>
<evidence type="ECO:0000313" key="9">
    <source>
        <dbReference type="Proteomes" id="UP001597427"/>
    </source>
</evidence>
<dbReference type="PRINTS" id="PR00105">
    <property type="entry name" value="C5METTRFRASE"/>
</dbReference>
<dbReference type="NCBIfam" id="TIGR00675">
    <property type="entry name" value="dcm"/>
    <property type="match status" value="1"/>
</dbReference>
<keyword evidence="2 5" id="KW-0808">Transferase</keyword>
<dbReference type="Pfam" id="PF00145">
    <property type="entry name" value="DNA_methylase"/>
    <property type="match status" value="2"/>
</dbReference>
<dbReference type="InterPro" id="IPR050390">
    <property type="entry name" value="C5-Methyltransferase"/>
</dbReference>
<evidence type="ECO:0000256" key="2">
    <source>
        <dbReference type="ARBA" id="ARBA00022679"/>
    </source>
</evidence>
<dbReference type="PROSITE" id="PS51679">
    <property type="entry name" value="SAM_MT_C5"/>
    <property type="match status" value="1"/>
</dbReference>
<dbReference type="Gene3D" id="3.40.50.150">
    <property type="entry name" value="Vaccinia Virus protein VP39"/>
    <property type="match status" value="1"/>
</dbReference>
<evidence type="ECO:0000256" key="4">
    <source>
        <dbReference type="ARBA" id="ARBA00022747"/>
    </source>
</evidence>
<keyword evidence="4" id="KW-0680">Restriction system</keyword>
<keyword evidence="3 5" id="KW-0949">S-adenosyl-L-methionine</keyword>
<dbReference type="EC" id="2.1.1.37" evidence="7"/>
<dbReference type="GO" id="GO:0003886">
    <property type="term" value="F:DNA (cytosine-5-)-methyltransferase activity"/>
    <property type="evidence" value="ECO:0007669"/>
    <property type="project" value="UniProtKB-EC"/>
</dbReference>
<dbReference type="Proteomes" id="UP001597427">
    <property type="component" value="Unassembled WGS sequence"/>
</dbReference>
<reference evidence="9" key="1">
    <citation type="journal article" date="2019" name="Int. J. Syst. Evol. Microbiol.">
        <title>The Global Catalogue of Microorganisms (GCM) 10K type strain sequencing project: providing services to taxonomists for standard genome sequencing and annotation.</title>
        <authorList>
            <consortium name="The Broad Institute Genomics Platform"/>
            <consortium name="The Broad Institute Genome Sequencing Center for Infectious Disease"/>
            <person name="Wu L."/>
            <person name="Ma J."/>
        </authorList>
    </citation>
    <scope>NUCLEOTIDE SEQUENCE [LARGE SCALE GENOMIC DNA]</scope>
    <source>
        <strain evidence="9">TISTR 932</strain>
    </source>
</reference>
<dbReference type="PROSITE" id="PS00094">
    <property type="entry name" value="C5_MTASE_1"/>
    <property type="match status" value="1"/>
</dbReference>
<keyword evidence="1 5" id="KW-0489">Methyltransferase</keyword>
<name>A0ABW5TJK9_9ENTE</name>
<dbReference type="GO" id="GO:0032259">
    <property type="term" value="P:methylation"/>
    <property type="evidence" value="ECO:0007669"/>
    <property type="project" value="UniProtKB-KW"/>
</dbReference>
<dbReference type="InterPro" id="IPR029063">
    <property type="entry name" value="SAM-dependent_MTases_sf"/>
</dbReference>
<proteinExistence type="inferred from homology"/>
<protein>
    <recommendedName>
        <fullName evidence="7">Cytosine-specific methyltransferase</fullName>
        <ecNumber evidence="7">2.1.1.37</ecNumber>
    </recommendedName>
</protein>
<dbReference type="PANTHER" id="PTHR10629:SF52">
    <property type="entry name" value="DNA (CYTOSINE-5)-METHYLTRANSFERASE 1"/>
    <property type="match status" value="1"/>
</dbReference>
<dbReference type="PROSITE" id="PS00095">
    <property type="entry name" value="C5_MTASE_2"/>
    <property type="match status" value="1"/>
</dbReference>
<evidence type="ECO:0000256" key="5">
    <source>
        <dbReference type="PROSITE-ProRule" id="PRU01016"/>
    </source>
</evidence>
<accession>A0ABW5TJK9</accession>
<dbReference type="RefSeq" id="WP_379980724.1">
    <property type="nucleotide sequence ID" value="NZ_JBHUMO010000037.1"/>
</dbReference>